<keyword evidence="3" id="KW-1185">Reference proteome</keyword>
<feature type="compositionally biased region" description="Basic and acidic residues" evidence="1">
    <location>
        <begin position="83"/>
        <end position="93"/>
    </location>
</feature>
<evidence type="ECO:0000313" key="3">
    <source>
        <dbReference type="Proteomes" id="UP001175271"/>
    </source>
</evidence>
<evidence type="ECO:0000313" key="2">
    <source>
        <dbReference type="EMBL" id="KAK0393121.1"/>
    </source>
</evidence>
<dbReference type="Proteomes" id="UP001175271">
    <property type="component" value="Unassembled WGS sequence"/>
</dbReference>
<name>A0AA39LCW3_9BILA</name>
<sequence length="93" mass="10732">MSANINIENDVRRASEEKCKQLTPSHLMFLTGHIYIVSLFVFRDGFHTMKCSVDDHLPKPMHRERRMFPHSTSACPSTAVSEAESRNHERFVS</sequence>
<gene>
    <name evidence="2" type="ORF">QR680_000065</name>
</gene>
<feature type="compositionally biased region" description="Polar residues" evidence="1">
    <location>
        <begin position="70"/>
        <end position="80"/>
    </location>
</feature>
<proteinExistence type="predicted"/>
<feature type="region of interest" description="Disordered" evidence="1">
    <location>
        <begin position="67"/>
        <end position="93"/>
    </location>
</feature>
<evidence type="ECO:0000256" key="1">
    <source>
        <dbReference type="SAM" id="MobiDB-lite"/>
    </source>
</evidence>
<reference evidence="2" key="1">
    <citation type="submission" date="2023-06" db="EMBL/GenBank/DDBJ databases">
        <title>Genomic analysis of the entomopathogenic nematode Steinernema hermaphroditum.</title>
        <authorList>
            <person name="Schwarz E.M."/>
            <person name="Heppert J.K."/>
            <person name="Baniya A."/>
            <person name="Schwartz H.T."/>
            <person name="Tan C.-H."/>
            <person name="Antoshechkin I."/>
            <person name="Sternberg P.W."/>
            <person name="Goodrich-Blair H."/>
            <person name="Dillman A.R."/>
        </authorList>
    </citation>
    <scope>NUCLEOTIDE SEQUENCE</scope>
    <source>
        <strain evidence="2">PS9179</strain>
        <tissue evidence="2">Whole animal</tissue>
    </source>
</reference>
<dbReference type="EMBL" id="JAUCMV010000005">
    <property type="protein sequence ID" value="KAK0393121.1"/>
    <property type="molecule type" value="Genomic_DNA"/>
</dbReference>
<organism evidence="2 3">
    <name type="scientific">Steinernema hermaphroditum</name>
    <dbReference type="NCBI Taxonomy" id="289476"/>
    <lineage>
        <taxon>Eukaryota</taxon>
        <taxon>Metazoa</taxon>
        <taxon>Ecdysozoa</taxon>
        <taxon>Nematoda</taxon>
        <taxon>Chromadorea</taxon>
        <taxon>Rhabditida</taxon>
        <taxon>Tylenchina</taxon>
        <taxon>Panagrolaimomorpha</taxon>
        <taxon>Strongyloidoidea</taxon>
        <taxon>Steinernematidae</taxon>
        <taxon>Steinernema</taxon>
    </lineage>
</organism>
<dbReference type="AlphaFoldDB" id="A0AA39LCW3"/>
<protein>
    <submittedName>
        <fullName evidence="2">Uncharacterized protein</fullName>
    </submittedName>
</protein>
<accession>A0AA39LCW3</accession>
<comment type="caution">
    <text evidence="2">The sequence shown here is derived from an EMBL/GenBank/DDBJ whole genome shotgun (WGS) entry which is preliminary data.</text>
</comment>